<dbReference type="Proteomes" id="UP001153069">
    <property type="component" value="Unassembled WGS sequence"/>
</dbReference>
<name>A0A9N8EKS1_9STRA</name>
<sequence>MLPRYLFLCALLCAATAVSAQPDNCGASWDSSATEINGCNAKLEEDHPCSFRDDASTSIAPATEEDRRTVDIRYFSCQILSQGEDECTQTETFVVHGNAILLIDGMLVQRQPGSNSTSDQICFLYDHHDGKSPTEDCRMECLSIEENLGTETIINTNSVQGLPNYGSATRNRHVIITTTGIRSAASRNTQVVSWLLAAITMAVGMQWL</sequence>
<gene>
    <name evidence="2" type="ORF">SEMRO_1090_G240150.1</name>
</gene>
<feature type="chain" id="PRO_5040406800" evidence="1">
    <location>
        <begin position="21"/>
        <end position="208"/>
    </location>
</feature>
<protein>
    <submittedName>
        <fullName evidence="2">Uncharacterized protein</fullName>
    </submittedName>
</protein>
<organism evidence="2 3">
    <name type="scientific">Seminavis robusta</name>
    <dbReference type="NCBI Taxonomy" id="568900"/>
    <lineage>
        <taxon>Eukaryota</taxon>
        <taxon>Sar</taxon>
        <taxon>Stramenopiles</taxon>
        <taxon>Ochrophyta</taxon>
        <taxon>Bacillariophyta</taxon>
        <taxon>Bacillariophyceae</taxon>
        <taxon>Bacillariophycidae</taxon>
        <taxon>Naviculales</taxon>
        <taxon>Naviculaceae</taxon>
        <taxon>Seminavis</taxon>
    </lineage>
</organism>
<proteinExistence type="predicted"/>
<dbReference type="EMBL" id="CAICTM010001088">
    <property type="protein sequence ID" value="CAB9520295.1"/>
    <property type="molecule type" value="Genomic_DNA"/>
</dbReference>
<evidence type="ECO:0000313" key="3">
    <source>
        <dbReference type="Proteomes" id="UP001153069"/>
    </source>
</evidence>
<evidence type="ECO:0000256" key="1">
    <source>
        <dbReference type="SAM" id="SignalP"/>
    </source>
</evidence>
<feature type="signal peptide" evidence="1">
    <location>
        <begin position="1"/>
        <end position="20"/>
    </location>
</feature>
<comment type="caution">
    <text evidence="2">The sequence shown here is derived from an EMBL/GenBank/DDBJ whole genome shotgun (WGS) entry which is preliminary data.</text>
</comment>
<accession>A0A9N8EKS1</accession>
<keyword evidence="3" id="KW-1185">Reference proteome</keyword>
<keyword evidence="1" id="KW-0732">Signal</keyword>
<reference evidence="2" key="1">
    <citation type="submission" date="2020-06" db="EMBL/GenBank/DDBJ databases">
        <authorList>
            <consortium name="Plant Systems Biology data submission"/>
        </authorList>
    </citation>
    <scope>NUCLEOTIDE SEQUENCE</scope>
    <source>
        <strain evidence="2">D6</strain>
    </source>
</reference>
<evidence type="ECO:0000313" key="2">
    <source>
        <dbReference type="EMBL" id="CAB9520295.1"/>
    </source>
</evidence>
<dbReference type="AlphaFoldDB" id="A0A9N8EKS1"/>